<accession>A0A0M2R8Y7</accession>
<evidence type="ECO:0000256" key="4">
    <source>
        <dbReference type="ARBA" id="ARBA00022692"/>
    </source>
</evidence>
<dbReference type="InterPro" id="IPR045621">
    <property type="entry name" value="BPD_transp_1_N"/>
</dbReference>
<dbReference type="Proteomes" id="UP000034491">
    <property type="component" value="Unassembled WGS sequence"/>
</dbReference>
<dbReference type="STRING" id="1549748.WH95_10875"/>
<dbReference type="OrthoDB" id="7834831at2"/>
<evidence type="ECO:0000256" key="3">
    <source>
        <dbReference type="ARBA" id="ARBA00022475"/>
    </source>
</evidence>
<evidence type="ECO:0000313" key="10">
    <source>
        <dbReference type="Proteomes" id="UP000034491"/>
    </source>
</evidence>
<evidence type="ECO:0000259" key="8">
    <source>
        <dbReference type="PROSITE" id="PS50928"/>
    </source>
</evidence>
<gene>
    <name evidence="9" type="ORF">WH95_10875</name>
</gene>
<dbReference type="GO" id="GO:0071916">
    <property type="term" value="F:dipeptide transmembrane transporter activity"/>
    <property type="evidence" value="ECO:0007669"/>
    <property type="project" value="TreeGrafter"/>
</dbReference>
<protein>
    <recommendedName>
        <fullName evidence="8">ABC transmembrane type-1 domain-containing protein</fullName>
    </recommendedName>
</protein>
<keyword evidence="5 7" id="KW-1133">Transmembrane helix</keyword>
<dbReference type="CDD" id="cd06261">
    <property type="entry name" value="TM_PBP2"/>
    <property type="match status" value="1"/>
</dbReference>
<feature type="transmembrane region" description="Helical" evidence="7">
    <location>
        <begin position="136"/>
        <end position="162"/>
    </location>
</feature>
<keyword evidence="10" id="KW-1185">Reference proteome</keyword>
<dbReference type="Pfam" id="PF19300">
    <property type="entry name" value="BPD_transp_1_N"/>
    <property type="match status" value="1"/>
</dbReference>
<organism evidence="9 10">
    <name type="scientific">Kiloniella litopenaei</name>
    <dbReference type="NCBI Taxonomy" id="1549748"/>
    <lineage>
        <taxon>Bacteria</taxon>
        <taxon>Pseudomonadati</taxon>
        <taxon>Pseudomonadota</taxon>
        <taxon>Alphaproteobacteria</taxon>
        <taxon>Rhodospirillales</taxon>
        <taxon>Kiloniellaceae</taxon>
        <taxon>Kiloniella</taxon>
    </lineage>
</organism>
<keyword evidence="2 7" id="KW-0813">Transport</keyword>
<dbReference type="InterPro" id="IPR000515">
    <property type="entry name" value="MetI-like"/>
</dbReference>
<feature type="transmembrane region" description="Helical" evidence="7">
    <location>
        <begin position="233"/>
        <end position="257"/>
    </location>
</feature>
<dbReference type="PANTHER" id="PTHR43163:SF6">
    <property type="entry name" value="DIPEPTIDE TRANSPORT SYSTEM PERMEASE PROTEIN DPPB-RELATED"/>
    <property type="match status" value="1"/>
</dbReference>
<evidence type="ECO:0000256" key="1">
    <source>
        <dbReference type="ARBA" id="ARBA00004651"/>
    </source>
</evidence>
<feature type="transmembrane region" description="Helical" evidence="7">
    <location>
        <begin position="6"/>
        <end position="29"/>
    </location>
</feature>
<evidence type="ECO:0000256" key="6">
    <source>
        <dbReference type="ARBA" id="ARBA00023136"/>
    </source>
</evidence>
<keyword evidence="6 7" id="KW-0472">Membrane</keyword>
<evidence type="ECO:0000256" key="7">
    <source>
        <dbReference type="RuleBase" id="RU363032"/>
    </source>
</evidence>
<dbReference type="EMBL" id="LANI01000009">
    <property type="protein sequence ID" value="KKJ76944.1"/>
    <property type="molecule type" value="Genomic_DNA"/>
</dbReference>
<comment type="caution">
    <text evidence="9">The sequence shown here is derived from an EMBL/GenBank/DDBJ whole genome shotgun (WGS) entry which is preliminary data.</text>
</comment>
<dbReference type="SUPFAM" id="SSF161098">
    <property type="entry name" value="MetI-like"/>
    <property type="match status" value="1"/>
</dbReference>
<dbReference type="PROSITE" id="PS50928">
    <property type="entry name" value="ABC_TM1"/>
    <property type="match status" value="1"/>
</dbReference>
<dbReference type="InterPro" id="IPR035906">
    <property type="entry name" value="MetI-like_sf"/>
</dbReference>
<comment type="subcellular location">
    <subcellularLocation>
        <location evidence="1 7">Cell membrane</location>
        <topology evidence="1 7">Multi-pass membrane protein</topology>
    </subcellularLocation>
</comment>
<feature type="transmembrane region" description="Helical" evidence="7">
    <location>
        <begin position="277"/>
        <end position="300"/>
    </location>
</feature>
<dbReference type="Gene3D" id="1.10.3720.10">
    <property type="entry name" value="MetI-like"/>
    <property type="match status" value="1"/>
</dbReference>
<feature type="transmembrane region" description="Helical" evidence="7">
    <location>
        <begin position="106"/>
        <end position="124"/>
    </location>
</feature>
<proteinExistence type="inferred from homology"/>
<reference evidence="9 10" key="1">
    <citation type="submission" date="2015-03" db="EMBL/GenBank/DDBJ databases">
        <title>Genome sequence of Kiloniella sp. P1-1, isolated from the gut microflora of Pacific white shrimp, Penaeus vannamei.</title>
        <authorList>
            <person name="Shao Z."/>
            <person name="Wang L."/>
            <person name="Li X."/>
        </authorList>
    </citation>
    <scope>NUCLEOTIDE SEQUENCE [LARGE SCALE GENOMIC DNA]</scope>
    <source>
        <strain evidence="9 10">P1-1</strain>
    </source>
</reference>
<feature type="domain" description="ABC transmembrane type-1" evidence="8">
    <location>
        <begin position="100"/>
        <end position="301"/>
    </location>
</feature>
<dbReference type="PANTHER" id="PTHR43163">
    <property type="entry name" value="DIPEPTIDE TRANSPORT SYSTEM PERMEASE PROTEIN DPPB-RELATED"/>
    <property type="match status" value="1"/>
</dbReference>
<dbReference type="GO" id="GO:0005886">
    <property type="term" value="C:plasma membrane"/>
    <property type="evidence" value="ECO:0007669"/>
    <property type="project" value="UniProtKB-SubCell"/>
</dbReference>
<evidence type="ECO:0000256" key="2">
    <source>
        <dbReference type="ARBA" id="ARBA00022448"/>
    </source>
</evidence>
<sequence>MRVAMIKFASLLVVLFCVSFLTFLLYYYAPGDKALAIANARYIGEGSASVELVEQIRQETGIDRPLLVQFYLWLQAIVQLDFGISLVSQEPVSEIFVSQLGETLELAFSALLVGMSLAIPLALISVWKPKSFVDRFAVALSSVGAAIPSYWLGLIFILIFAAQLQLLPAYGTGSLEHLILPAATLGLWVLASQTRLIRSFLLEASTAPFLKGLRIRGVGSKELFCRHIVRHAFVPFITMLGLELAFLLEGAVIVEVVFARGGIGSLLVHSVMSRDFPIIQCVVLFSAVTYVTINSAVEIFQWVMNPVSRQG</sequence>
<dbReference type="AlphaFoldDB" id="A0A0M2R8Y7"/>
<dbReference type="Pfam" id="PF00528">
    <property type="entry name" value="BPD_transp_1"/>
    <property type="match status" value="1"/>
</dbReference>
<keyword evidence="4 7" id="KW-0812">Transmembrane</keyword>
<name>A0A0M2R8Y7_9PROT</name>
<feature type="transmembrane region" description="Helical" evidence="7">
    <location>
        <begin position="174"/>
        <end position="191"/>
    </location>
</feature>
<evidence type="ECO:0000256" key="5">
    <source>
        <dbReference type="ARBA" id="ARBA00022989"/>
    </source>
</evidence>
<evidence type="ECO:0000313" key="9">
    <source>
        <dbReference type="EMBL" id="KKJ76944.1"/>
    </source>
</evidence>
<keyword evidence="3" id="KW-1003">Cell membrane</keyword>
<comment type="similarity">
    <text evidence="7">Belongs to the binding-protein-dependent transport system permease family.</text>
</comment>